<organism evidence="2 3">
    <name type="scientific">Chitinibacter fontanus</name>
    <dbReference type="NCBI Taxonomy" id="1737446"/>
    <lineage>
        <taxon>Bacteria</taxon>
        <taxon>Pseudomonadati</taxon>
        <taxon>Pseudomonadota</taxon>
        <taxon>Betaproteobacteria</taxon>
        <taxon>Neisseriales</taxon>
        <taxon>Chitinibacteraceae</taxon>
        <taxon>Chitinibacter</taxon>
    </lineage>
</organism>
<dbReference type="Proteomes" id="UP000510822">
    <property type="component" value="Chromosome"/>
</dbReference>
<accession>A0A7D5ZDI9</accession>
<dbReference type="RefSeq" id="WP_180307648.1">
    <property type="nucleotide sequence ID" value="NZ_CP058952.1"/>
</dbReference>
<dbReference type="AlphaFoldDB" id="A0A7D5ZDI9"/>
<dbReference type="EMBL" id="CP058952">
    <property type="protein sequence ID" value="QLI80508.1"/>
    <property type="molecule type" value="Genomic_DNA"/>
</dbReference>
<dbReference type="Gene3D" id="3.90.550.10">
    <property type="entry name" value="Spore Coat Polysaccharide Biosynthesis Protein SpsA, Chain A"/>
    <property type="match status" value="1"/>
</dbReference>
<dbReference type="InterPro" id="IPR029044">
    <property type="entry name" value="Nucleotide-diphossugar_trans"/>
</dbReference>
<name>A0A7D5ZDI9_9NEIS</name>
<evidence type="ECO:0000313" key="2">
    <source>
        <dbReference type="EMBL" id="QLI80508.1"/>
    </source>
</evidence>
<gene>
    <name evidence="2" type="ORF">HZU75_02545</name>
</gene>
<feature type="domain" description="Glycosyltransferase 2-like" evidence="1">
    <location>
        <begin position="6"/>
        <end position="109"/>
    </location>
</feature>
<dbReference type="CDD" id="cd00761">
    <property type="entry name" value="Glyco_tranf_GTA_type"/>
    <property type="match status" value="1"/>
</dbReference>
<dbReference type="Pfam" id="PF00535">
    <property type="entry name" value="Glycos_transf_2"/>
    <property type="match status" value="1"/>
</dbReference>
<sequence>MTDFVFVVITYNHQSYIIEHLESIKYQVEKYANGRLIKLIVSDDGSKDKTIQLVKFWLASNSQLFSEVIVKSDGVNRGTCLNYTSTWEFIDSEFFKITAGDDVYSKTNIFEFAEGVSGVDILSGAPLLLIDGVVVNDFSLNFHLFAGARIYRNNFLARLEGLSVINTPSLFFNRKIIQIDGLVDFINQYKVVEDFPMQIKIGEAIPEVQFVQSTDVVVYYRRTSGSAYIVKNDLFSRDKKSLYEYLLSRKTGCLGRLLLRNRLFCFGVQNKLFRLVLNLNLIPYLLRLIPCFVHASQKAAGVSIGTHQEHYMLLKRRSDAVIELYENSLR</sequence>
<evidence type="ECO:0000259" key="1">
    <source>
        <dbReference type="Pfam" id="PF00535"/>
    </source>
</evidence>
<dbReference type="SUPFAM" id="SSF53448">
    <property type="entry name" value="Nucleotide-diphospho-sugar transferases"/>
    <property type="match status" value="1"/>
</dbReference>
<dbReference type="InterPro" id="IPR001173">
    <property type="entry name" value="Glyco_trans_2-like"/>
</dbReference>
<dbReference type="GO" id="GO:0016740">
    <property type="term" value="F:transferase activity"/>
    <property type="evidence" value="ECO:0007669"/>
    <property type="project" value="UniProtKB-KW"/>
</dbReference>
<reference evidence="2 3" key="1">
    <citation type="journal article" date="2016" name="Int. J. Syst. Evol. Microbiol.">
        <title>Chitinibacter fontanus sp. nov., isolated from a spring.</title>
        <authorList>
            <person name="Sheu S.Y."/>
            <person name="Li Y.S."/>
            <person name="Young C.C."/>
            <person name="Chen W.M."/>
        </authorList>
    </citation>
    <scope>NUCLEOTIDE SEQUENCE [LARGE SCALE GENOMIC DNA]</scope>
    <source>
        <strain evidence="2 3">STM-7</strain>
    </source>
</reference>
<protein>
    <submittedName>
        <fullName evidence="2">Glycosyltransferase family 2 protein</fullName>
    </submittedName>
</protein>
<proteinExistence type="predicted"/>
<dbReference type="KEGG" id="cfon:HZU75_02545"/>
<evidence type="ECO:0000313" key="3">
    <source>
        <dbReference type="Proteomes" id="UP000510822"/>
    </source>
</evidence>
<keyword evidence="2" id="KW-0808">Transferase</keyword>
<keyword evidence="3" id="KW-1185">Reference proteome</keyword>